<feature type="compositionally biased region" description="Basic and acidic residues" evidence="1">
    <location>
        <begin position="341"/>
        <end position="350"/>
    </location>
</feature>
<accession>A0ABD0XT07</accession>
<keyword evidence="3" id="KW-1185">Reference proteome</keyword>
<proteinExistence type="predicted"/>
<feature type="compositionally biased region" description="Basic and acidic residues" evidence="1">
    <location>
        <begin position="408"/>
        <end position="418"/>
    </location>
</feature>
<feature type="compositionally biased region" description="Basic residues" evidence="1">
    <location>
        <begin position="55"/>
        <end position="64"/>
    </location>
</feature>
<name>A0ABD0XT07_9HEMI</name>
<feature type="region of interest" description="Disordered" evidence="1">
    <location>
        <begin position="195"/>
        <end position="225"/>
    </location>
</feature>
<feature type="compositionally biased region" description="Basic and acidic residues" evidence="1">
    <location>
        <begin position="13"/>
        <end position="44"/>
    </location>
</feature>
<feature type="compositionally biased region" description="Polar residues" evidence="1">
    <location>
        <begin position="351"/>
        <end position="360"/>
    </location>
</feature>
<feature type="compositionally biased region" description="Polar residues" evidence="1">
    <location>
        <begin position="211"/>
        <end position="224"/>
    </location>
</feature>
<evidence type="ECO:0008006" key="4">
    <source>
        <dbReference type="Google" id="ProtNLM"/>
    </source>
</evidence>
<evidence type="ECO:0000313" key="2">
    <source>
        <dbReference type="EMBL" id="KAL1110316.1"/>
    </source>
</evidence>
<feature type="region of interest" description="Disordered" evidence="1">
    <location>
        <begin position="316"/>
        <end position="362"/>
    </location>
</feature>
<reference evidence="2 3" key="1">
    <citation type="submission" date="2024-07" db="EMBL/GenBank/DDBJ databases">
        <title>Chromosome-level genome assembly of the water stick insect Ranatra chinensis (Heteroptera: Nepidae).</title>
        <authorList>
            <person name="Liu X."/>
        </authorList>
    </citation>
    <scope>NUCLEOTIDE SEQUENCE [LARGE SCALE GENOMIC DNA]</scope>
    <source>
        <strain evidence="2">Cailab_2021Rc</strain>
        <tissue evidence="2">Muscle</tissue>
    </source>
</reference>
<dbReference type="AlphaFoldDB" id="A0ABD0XT07"/>
<protein>
    <recommendedName>
        <fullName evidence="4">Natural killer cell triggering receptor</fullName>
    </recommendedName>
</protein>
<feature type="region of interest" description="Disordered" evidence="1">
    <location>
        <begin position="264"/>
        <end position="296"/>
    </location>
</feature>
<dbReference type="Proteomes" id="UP001558652">
    <property type="component" value="Unassembled WGS sequence"/>
</dbReference>
<feature type="compositionally biased region" description="Basic and acidic residues" evidence="1">
    <location>
        <begin position="273"/>
        <end position="282"/>
    </location>
</feature>
<feature type="compositionally biased region" description="Basic residues" evidence="1">
    <location>
        <begin position="1"/>
        <end position="12"/>
    </location>
</feature>
<comment type="caution">
    <text evidence="2">The sequence shown here is derived from an EMBL/GenBank/DDBJ whole genome shotgun (WGS) entry which is preliminary data.</text>
</comment>
<evidence type="ECO:0000256" key="1">
    <source>
        <dbReference type="SAM" id="MobiDB-lite"/>
    </source>
</evidence>
<feature type="region of interest" description="Disordered" evidence="1">
    <location>
        <begin position="1"/>
        <end position="76"/>
    </location>
</feature>
<dbReference type="EMBL" id="JBFDAA010000022">
    <property type="protein sequence ID" value="KAL1110316.1"/>
    <property type="molecule type" value="Genomic_DNA"/>
</dbReference>
<feature type="compositionally biased region" description="Basic residues" evidence="1">
    <location>
        <begin position="195"/>
        <end position="204"/>
    </location>
</feature>
<gene>
    <name evidence="2" type="ORF">AAG570_007849</name>
</gene>
<feature type="compositionally biased region" description="Polar residues" evidence="1">
    <location>
        <begin position="283"/>
        <end position="292"/>
    </location>
</feature>
<evidence type="ECO:0000313" key="3">
    <source>
        <dbReference type="Proteomes" id="UP001558652"/>
    </source>
</evidence>
<feature type="region of interest" description="Disordered" evidence="1">
    <location>
        <begin position="401"/>
        <end position="428"/>
    </location>
</feature>
<sequence>MASKRRNMFHKNKTQETTEKGRYLGESDSDSFKEERSANKRKFDSGCTSCSERQVKKKKKKKSQRSNDLESSSAVAVGLSDGDICEVSGETPCVGSDVSCPSGYDLAKEVTETEKMYVSSAGMENLVKRRKKKKNGSKKADSYQDQCENVLSTNSEPNCGMVMNAEEDSSFLRHAHLEKESKKVYDSSASKVNFVKRRKKKKSESKKAYSHQDQCENVPSTSLEPNCDMTIDAEEDSSFPCHVHLEQESEKVYDLSAGKENFVKRRKKKKNESKKADSHQDQCENVPSTSLEPNCDMTIDAEEDSSFPCHAHLEQESEKVYDSSAGKENFVKRRKKKKNESKKADSHQDQCENVPSTSLEPNCDMTIDAEEDSSFPCHAHLEQESEKVYNSAAGKENFVKRRKKKKSESKEAHSHQVLHEYVPSTTTSESNCNIAINAKEDPSFPCHAHLEKDHHLWQVSEDEKRRVKQPPEVVKT</sequence>
<organism evidence="2 3">
    <name type="scientific">Ranatra chinensis</name>
    <dbReference type="NCBI Taxonomy" id="642074"/>
    <lineage>
        <taxon>Eukaryota</taxon>
        <taxon>Metazoa</taxon>
        <taxon>Ecdysozoa</taxon>
        <taxon>Arthropoda</taxon>
        <taxon>Hexapoda</taxon>
        <taxon>Insecta</taxon>
        <taxon>Pterygota</taxon>
        <taxon>Neoptera</taxon>
        <taxon>Paraneoptera</taxon>
        <taxon>Hemiptera</taxon>
        <taxon>Heteroptera</taxon>
        <taxon>Panheteroptera</taxon>
        <taxon>Nepomorpha</taxon>
        <taxon>Nepidae</taxon>
        <taxon>Ranatrinae</taxon>
        <taxon>Ranatra</taxon>
    </lineage>
</organism>